<name>A0A1G9R0R5_ALLAB</name>
<dbReference type="AlphaFoldDB" id="A0A1G9R0R5"/>
<keyword evidence="3" id="KW-1185">Reference proteome</keyword>
<dbReference type="RefSeq" id="WP_030431868.1">
    <property type="nucleotide sequence ID" value="NZ_JOEF01000022.1"/>
</dbReference>
<dbReference type="InterPro" id="IPR006531">
    <property type="entry name" value="Gp5/Vgr_OB"/>
</dbReference>
<evidence type="ECO:0000313" key="3">
    <source>
        <dbReference type="Proteomes" id="UP000183376"/>
    </source>
</evidence>
<accession>A0A1G9R0R5</accession>
<dbReference type="EMBL" id="LT629701">
    <property type="protein sequence ID" value="SDM16055.1"/>
    <property type="molecule type" value="Genomic_DNA"/>
</dbReference>
<organism evidence="2 3">
    <name type="scientific">Allokutzneria albata</name>
    <name type="common">Kibdelosporangium albatum</name>
    <dbReference type="NCBI Taxonomy" id="211114"/>
    <lineage>
        <taxon>Bacteria</taxon>
        <taxon>Bacillati</taxon>
        <taxon>Actinomycetota</taxon>
        <taxon>Actinomycetes</taxon>
        <taxon>Pseudonocardiales</taxon>
        <taxon>Pseudonocardiaceae</taxon>
        <taxon>Allokutzneria</taxon>
    </lineage>
</organism>
<evidence type="ECO:0000259" key="1">
    <source>
        <dbReference type="Pfam" id="PF04717"/>
    </source>
</evidence>
<dbReference type="Proteomes" id="UP000183376">
    <property type="component" value="Chromosome I"/>
</dbReference>
<evidence type="ECO:0000313" key="2">
    <source>
        <dbReference type="EMBL" id="SDM16055.1"/>
    </source>
</evidence>
<reference evidence="2 3" key="1">
    <citation type="submission" date="2016-10" db="EMBL/GenBank/DDBJ databases">
        <authorList>
            <person name="de Groot N.N."/>
        </authorList>
    </citation>
    <scope>NUCLEOTIDE SEQUENCE [LARGE SCALE GENOMIC DNA]</scope>
    <source>
        <strain evidence="2 3">DSM 44149</strain>
    </source>
</reference>
<dbReference type="SUPFAM" id="SSF69255">
    <property type="entry name" value="gp5 N-terminal domain-like"/>
    <property type="match status" value="1"/>
</dbReference>
<feature type="domain" description="Gp5/Type VI secretion system Vgr protein OB-fold" evidence="1">
    <location>
        <begin position="16"/>
        <end position="90"/>
    </location>
</feature>
<protein>
    <recommendedName>
        <fullName evidence="1">Gp5/Type VI secretion system Vgr protein OB-fold domain-containing protein</fullName>
    </recommendedName>
</protein>
<proteinExistence type="predicted"/>
<dbReference type="OrthoDB" id="9762420at2"/>
<dbReference type="STRING" id="211114.SAMN04489726_0089"/>
<dbReference type="Pfam" id="PF04717">
    <property type="entry name" value="Phage_base_V"/>
    <property type="match status" value="1"/>
</dbReference>
<dbReference type="eggNOG" id="COG3501">
    <property type="taxonomic scope" value="Bacteria"/>
</dbReference>
<gene>
    <name evidence="2" type="ORF">SAMN04489726_0089</name>
</gene>
<sequence>MTQTNGTEPMKYRGRYQGVVRNSLDPLNKGRLLVAVPEVLGNDPCVWANPSTPMATLAGGGVYMRGLEGAGVLVEFLDGNLDYPMWTGFWRGDATLDTPVAVKSANPKASVIVLATSAKNSIVIDDTPVAGGITLKVGLSEISLTDKGITLRCGASSIELSPAGQVSVNGPALTVL</sequence>